<dbReference type="AlphaFoldDB" id="A0A364K6M1"/>
<keyword evidence="3" id="KW-0378">Hydrolase</keyword>
<keyword evidence="1" id="KW-1188">Viral release from host cell</keyword>
<evidence type="ECO:0000313" key="6">
    <source>
        <dbReference type="Proteomes" id="UP000251213"/>
    </source>
</evidence>
<evidence type="ECO:0000256" key="2">
    <source>
        <dbReference type="ARBA" id="ARBA00022670"/>
    </source>
</evidence>
<evidence type="ECO:0000259" key="4">
    <source>
        <dbReference type="Pfam" id="PF04586"/>
    </source>
</evidence>
<gene>
    <name evidence="5" type="ORF">DL897_07785</name>
</gene>
<reference evidence="5 6" key="2">
    <citation type="submission" date="2018-06" db="EMBL/GenBank/DDBJ databases">
        <authorList>
            <person name="Zhirakovskaya E."/>
        </authorList>
    </citation>
    <scope>NUCLEOTIDE SEQUENCE [LARGE SCALE GENOMIC DNA]</scope>
    <source>
        <strain evidence="5 6">FBKL4.011</strain>
    </source>
</reference>
<dbReference type="GO" id="GO:0008233">
    <property type="term" value="F:peptidase activity"/>
    <property type="evidence" value="ECO:0007669"/>
    <property type="project" value="UniProtKB-KW"/>
</dbReference>
<dbReference type="GO" id="GO:0006508">
    <property type="term" value="P:proteolysis"/>
    <property type="evidence" value="ECO:0007669"/>
    <property type="project" value="UniProtKB-KW"/>
</dbReference>
<organism evidence="5 6">
    <name type="scientific">Thermoflavimicrobium daqui</name>
    <dbReference type="NCBI Taxonomy" id="2137476"/>
    <lineage>
        <taxon>Bacteria</taxon>
        <taxon>Bacillati</taxon>
        <taxon>Bacillota</taxon>
        <taxon>Bacilli</taxon>
        <taxon>Bacillales</taxon>
        <taxon>Thermoactinomycetaceae</taxon>
        <taxon>Thermoflavimicrobium</taxon>
    </lineage>
</organism>
<protein>
    <recommendedName>
        <fullName evidence="4">Prohead serine protease domain-containing protein</fullName>
    </recommendedName>
</protein>
<keyword evidence="6" id="KW-1185">Reference proteome</keyword>
<keyword evidence="2" id="KW-0645">Protease</keyword>
<sequence length="82" mass="9329">MKLEQRQSPISDLDIRTNNGKMQIGGYAARFHKLPMPLWGFREQIQPGAFSKSIQENNIKALWNHDSNYPLGSSKSGSLRLQ</sequence>
<dbReference type="Proteomes" id="UP000251213">
    <property type="component" value="Unassembled WGS sequence"/>
</dbReference>
<evidence type="ECO:0000256" key="3">
    <source>
        <dbReference type="ARBA" id="ARBA00022801"/>
    </source>
</evidence>
<feature type="domain" description="Prohead serine protease" evidence="4">
    <location>
        <begin position="13"/>
        <end position="82"/>
    </location>
</feature>
<evidence type="ECO:0000256" key="1">
    <source>
        <dbReference type="ARBA" id="ARBA00022612"/>
    </source>
</evidence>
<accession>A0A364K6M1</accession>
<reference evidence="5 6" key="1">
    <citation type="submission" date="2018-06" db="EMBL/GenBank/DDBJ databases">
        <title>Thermoflavimicrobium daqus sp. nov., a thermophilic microbe isolated from Moutai-flavour Daqu.</title>
        <authorList>
            <person name="Wang X."/>
            <person name="Zhou H."/>
        </authorList>
    </citation>
    <scope>NUCLEOTIDE SEQUENCE [LARGE SCALE GENOMIC DNA]</scope>
    <source>
        <strain evidence="5 6">FBKL4.011</strain>
    </source>
</reference>
<comment type="caution">
    <text evidence="5">The sequence shown here is derived from an EMBL/GenBank/DDBJ whole genome shotgun (WGS) entry which is preliminary data.</text>
</comment>
<proteinExistence type="predicted"/>
<evidence type="ECO:0000313" key="5">
    <source>
        <dbReference type="EMBL" id="RAL25959.1"/>
    </source>
</evidence>
<dbReference type="EMBL" id="QJKK01000003">
    <property type="protein sequence ID" value="RAL25959.1"/>
    <property type="molecule type" value="Genomic_DNA"/>
</dbReference>
<dbReference type="OrthoDB" id="64791at2"/>
<dbReference type="InterPro" id="IPR054613">
    <property type="entry name" value="Peptidase_S78_dom"/>
</dbReference>
<name>A0A364K6M1_9BACL</name>
<dbReference type="Pfam" id="PF04586">
    <property type="entry name" value="Peptidase_S78"/>
    <property type="match status" value="1"/>
</dbReference>